<keyword evidence="1" id="KW-0472">Membrane</keyword>
<dbReference type="Proteomes" id="UP001140560">
    <property type="component" value="Unassembled WGS sequence"/>
</dbReference>
<dbReference type="PROSITE" id="PS50817">
    <property type="entry name" value="INTEIN_N_TER"/>
    <property type="match status" value="1"/>
</dbReference>
<sequence length="2032" mass="218842">MSFSIPSGPDALTGSGGLLSNLPAVRRQQLSRINAYVKGKRSDPKKTRALRKAQYKHQKEMSKLPKDVRDTMNANPLQHGAPRCFKVLLAGKDVASEAKLHDITRFTDEGHFIHFASFGIPGKAIRFNDDWIKSEHVTLSPDRRVYTVAKNNNDGSPFNVHLDFTQIDKPVGQIETPAGFLALSLQPWAVAYNVNISADAGAYFSTGMSTLVWDATSTTWQNANWEQNSMLFSYDTVNLTDPFGNSFLANEVSFQDPMSNSVSEYTAADYGTRYTSLFQKISVGGNEVPACVTTIQAGSIKAAPAIRSADAIKSVFPQLAIFQFDELATSFTGAFKVPQLGGDLVYAVIGTGIMPSAPSLAPGPVQPDGQIPLSVKANIQPHTALLSDSRPFLQTSVEPVPHSFVLSANADSTMLPVTGLINFDPMVPDATNSTGYKDSVAEIANTDFHDIICYYMDTDIHTTFISSSPATLPDSTVLSIATDDAGNAAFYKTLQVPYVTSSLGRSTLAEGKQCNTVRAEGQLKTLPANSPIYKRHSDALYRHRFMQNFPSVQNYLDDQAKTDYSQSIANGATSMKTKITQMSNGVNGVAAQDAADTLKAALDDIDSLAQWATSQKLFYAFNLYWWCENYYLPNLIAQSANGSLSASVSRTLKKLTLIFGILENGQQNPNGKSFTEAFNDLIRLFQMSTIIPQFVDADAASEDLDSIEKEMLQQFYTDNIGSSDPQVVAEAQRAQQLATNDFLRKNFFNSLATSMRLGGSLGSWAAIAQLNQNFLNQAGWYQKLANAADLGATFMRASCVALLVLPMINKFGGGWSAMSPEQKTSWVITAAALGLTFFIKGVQGGLRLFYFWDDLAGFTQTMKAFMGFKSVLTELPGAAEATENTFAQWFLRGSRETMEITGDEVSLGMKIFGRSAGEFLTNSVGAILAGVNIVMSAIDLAKTTDPLQKTMDSLFIVSSGLQLLAIGANWIVTAAIVTDELAVSILSTVAAVAGPLAIAFAVAGLVIMIVMACLEKDPPNPVQDFVDKHVAPAGLKLDYGTAIDYFNVVPSDATATSLNGISFQAQAFSSLSAAVLQLGAQLDPQVVEYGINPGSAISYLPDTCWNIKTDSNGITTIWTYFMDPVKGQQPLCLTETTDGQLHALPPPSKTTKDANGNDVPVDATVYAQQLSMQQWTFKTLAEATTTTRTDGTNTTTFVTSAKFSALRGSKFLTLKIQTDGTTVIVLDTVDNSKSTLQYPQGDPLRATAWTLTLQSMSPSSFAYIQQSWQLNTNQKDEQNAVMFTGSTSGPLSWEITPALPSFLQLSSSDGTIKQAPGVAPTVMQATVYTVTASIVIIGKGYSKATTVTITVSDATTTTPSDESILLSLDQDATFASGVAPENGAVRSRFAASNQTPSTIAMQIPSGGAAIDAASTEDVPDFAQLQHNFNAFQKKAPSFFGWQQPGAVALNQHYTANAAIARMQNSVGGSWEKVMGLFNTDHVSFESIYFPSPMANPPSGTNDPLDYGGAAQAFVAQCIYNGDGYAQAQCSLQEYEQSIQNLDWIAYKRATQANGGWANQSYEMYFHFLKLSALGATQDGITNLYNSITGDHGLVAGDFSDITPSTWMQYTGYLYNRLVTGNSPPSGCCFPAGTQIVLADGKETTAIENVVPGMRVLSPTRTDPLAARSVQSLSRPKRDGRALYIFHDGLGEVRFTATHPIFLRYDGGDEMPVLGFVDVGEALSVNSLWTAFRLETLPAVALVQSAAAPLLGGKDDEDELLYDLVLESPASQSKTSDVSVFVISQPGSRKRLQVCSEAPDVSALPALTRFVLAFLEAVGSRADAARFFPDGLRLGGLDYLRRVQTHRAAAATAVSTSTSLLHETSRFGKNISLETALSVIGSSTHDAQYLMDASEALASALGLGLQCHLDNGWQFVPGHSTDTTQQRTFCLSTHNLSLAQTSLLQIPPQLEKVSTKVLRALSATLLNTTKTSISFSVGTPRIETIASVSSEVNSPQPSSLQREPLHLMSQPCGLYVSTNSRTSKGLKRWGTGM</sequence>
<feature type="transmembrane region" description="Helical" evidence="1">
    <location>
        <begin position="953"/>
        <end position="977"/>
    </location>
</feature>
<evidence type="ECO:0008006" key="4">
    <source>
        <dbReference type="Google" id="ProtNLM"/>
    </source>
</evidence>
<accession>A0A9W9CGG3</accession>
<proteinExistence type="predicted"/>
<gene>
    <name evidence="2" type="ORF">N0V83_011025</name>
</gene>
<dbReference type="InterPro" id="IPR036844">
    <property type="entry name" value="Hint_dom_sf"/>
</dbReference>
<dbReference type="InterPro" id="IPR006141">
    <property type="entry name" value="Intein_N"/>
</dbReference>
<feature type="transmembrane region" description="Helical" evidence="1">
    <location>
        <begin position="825"/>
        <end position="842"/>
    </location>
</feature>
<evidence type="ECO:0000256" key="1">
    <source>
        <dbReference type="SAM" id="Phobius"/>
    </source>
</evidence>
<protein>
    <recommendedName>
        <fullName evidence="4">Hint domain-containing protein</fullName>
    </recommendedName>
</protein>
<organism evidence="2 3">
    <name type="scientific">Neocucurbitaria cava</name>
    <dbReference type="NCBI Taxonomy" id="798079"/>
    <lineage>
        <taxon>Eukaryota</taxon>
        <taxon>Fungi</taxon>
        <taxon>Dikarya</taxon>
        <taxon>Ascomycota</taxon>
        <taxon>Pezizomycotina</taxon>
        <taxon>Dothideomycetes</taxon>
        <taxon>Pleosporomycetidae</taxon>
        <taxon>Pleosporales</taxon>
        <taxon>Pleosporineae</taxon>
        <taxon>Cucurbitariaceae</taxon>
        <taxon>Neocucurbitaria</taxon>
    </lineage>
</organism>
<feature type="transmembrane region" description="Helical" evidence="1">
    <location>
        <begin position="919"/>
        <end position="941"/>
    </location>
</feature>
<evidence type="ECO:0000313" key="2">
    <source>
        <dbReference type="EMBL" id="KAJ4362083.1"/>
    </source>
</evidence>
<reference evidence="2" key="1">
    <citation type="submission" date="2022-10" db="EMBL/GenBank/DDBJ databases">
        <title>Tapping the CABI collections for fungal endophytes: first genome assemblies for Collariella, Neodidymelliopsis, Ascochyta clinopodiicola, Didymella pomorum, Didymosphaeria variabile, Neocosmospora piperis and Neocucurbitaria cava.</title>
        <authorList>
            <person name="Hill R."/>
        </authorList>
    </citation>
    <scope>NUCLEOTIDE SEQUENCE</scope>
    <source>
        <strain evidence="2">IMI 356814</strain>
    </source>
</reference>
<feature type="transmembrane region" description="Helical" evidence="1">
    <location>
        <begin position="989"/>
        <end position="1012"/>
    </location>
</feature>
<keyword evidence="3" id="KW-1185">Reference proteome</keyword>
<dbReference type="Gene3D" id="2.170.16.10">
    <property type="entry name" value="Hedgehog/Intein (Hint) domain"/>
    <property type="match status" value="1"/>
</dbReference>
<evidence type="ECO:0000313" key="3">
    <source>
        <dbReference type="Proteomes" id="UP001140560"/>
    </source>
</evidence>
<dbReference type="GO" id="GO:0016539">
    <property type="term" value="P:intein-mediated protein splicing"/>
    <property type="evidence" value="ECO:0007669"/>
    <property type="project" value="InterPro"/>
</dbReference>
<comment type="caution">
    <text evidence="2">The sequence shown here is derived from an EMBL/GenBank/DDBJ whole genome shotgun (WGS) entry which is preliminary data.</text>
</comment>
<dbReference type="CDD" id="cd00081">
    <property type="entry name" value="Hint"/>
    <property type="match status" value="1"/>
</dbReference>
<dbReference type="EMBL" id="JAPEUY010000022">
    <property type="protein sequence ID" value="KAJ4362083.1"/>
    <property type="molecule type" value="Genomic_DNA"/>
</dbReference>
<name>A0A9W9CGG3_9PLEO</name>
<dbReference type="SUPFAM" id="SSF51294">
    <property type="entry name" value="Hedgehog/intein (Hint) domain"/>
    <property type="match status" value="1"/>
</dbReference>
<keyword evidence="1" id="KW-1133">Transmembrane helix</keyword>
<keyword evidence="1" id="KW-0812">Transmembrane</keyword>
<dbReference type="OrthoDB" id="5328512at2759"/>